<dbReference type="PIRSF" id="PIRSF016565">
    <property type="entry name" value="PucC"/>
    <property type="match status" value="1"/>
</dbReference>
<feature type="transmembrane region" description="Helical" evidence="6">
    <location>
        <begin position="399"/>
        <end position="421"/>
    </location>
</feature>
<feature type="transmembrane region" description="Helical" evidence="6">
    <location>
        <begin position="364"/>
        <end position="387"/>
    </location>
</feature>
<evidence type="ECO:0000313" key="8">
    <source>
        <dbReference type="Proteomes" id="UP000753908"/>
    </source>
</evidence>
<evidence type="ECO:0000256" key="1">
    <source>
        <dbReference type="ARBA" id="ARBA00004141"/>
    </source>
</evidence>
<dbReference type="PANTHER" id="PTHR23538">
    <property type="entry name" value="44.5 KD BACTERIOCHLOROPHYLL SYNTHASE SUBUNIT"/>
    <property type="match status" value="1"/>
</dbReference>
<dbReference type="Pfam" id="PF03209">
    <property type="entry name" value="PUCC"/>
    <property type="match status" value="1"/>
</dbReference>
<dbReference type="InterPro" id="IPR026036">
    <property type="entry name" value="PucC"/>
</dbReference>
<accession>A0A951U907</accession>
<evidence type="ECO:0000256" key="6">
    <source>
        <dbReference type="SAM" id="Phobius"/>
    </source>
</evidence>
<reference evidence="7" key="2">
    <citation type="journal article" date="2022" name="Microbiol. Resour. Announc.">
        <title>Metagenome Sequencing to Explore Phylogenomics of Terrestrial Cyanobacteria.</title>
        <authorList>
            <person name="Ward R.D."/>
            <person name="Stajich J.E."/>
            <person name="Johansen J.R."/>
            <person name="Huntemann M."/>
            <person name="Clum A."/>
            <person name="Foster B."/>
            <person name="Foster B."/>
            <person name="Roux S."/>
            <person name="Palaniappan K."/>
            <person name="Varghese N."/>
            <person name="Mukherjee S."/>
            <person name="Reddy T.B.K."/>
            <person name="Daum C."/>
            <person name="Copeland A."/>
            <person name="Chen I.A."/>
            <person name="Ivanova N.N."/>
            <person name="Kyrpides N.C."/>
            <person name="Shapiro N."/>
            <person name="Eloe-Fadrosh E.A."/>
            <person name="Pietrasiak N."/>
        </authorList>
    </citation>
    <scope>NUCLEOTIDE SEQUENCE</scope>
    <source>
        <strain evidence="7">CPER-KK1</strain>
    </source>
</reference>
<feature type="transmembrane region" description="Helical" evidence="6">
    <location>
        <begin position="311"/>
        <end position="329"/>
    </location>
</feature>
<feature type="transmembrane region" description="Helical" evidence="6">
    <location>
        <begin position="271"/>
        <end position="291"/>
    </location>
</feature>
<organism evidence="7 8">
    <name type="scientific">Symplocastrum torsivum CPER-KK1</name>
    <dbReference type="NCBI Taxonomy" id="450513"/>
    <lineage>
        <taxon>Bacteria</taxon>
        <taxon>Bacillati</taxon>
        <taxon>Cyanobacteriota</taxon>
        <taxon>Cyanophyceae</taxon>
        <taxon>Oscillatoriophycideae</taxon>
        <taxon>Oscillatoriales</taxon>
        <taxon>Microcoleaceae</taxon>
        <taxon>Symplocastrum</taxon>
    </lineage>
</organism>
<proteinExistence type="inferred from homology"/>
<keyword evidence="5 6" id="KW-0472">Membrane</keyword>
<evidence type="ECO:0000256" key="2">
    <source>
        <dbReference type="ARBA" id="ARBA00008412"/>
    </source>
</evidence>
<feature type="transmembrane region" description="Helical" evidence="6">
    <location>
        <begin position="341"/>
        <end position="358"/>
    </location>
</feature>
<comment type="caution">
    <text evidence="7">The sequence shown here is derived from an EMBL/GenBank/DDBJ whole genome shotgun (WGS) entry which is preliminary data.</text>
</comment>
<gene>
    <name evidence="7" type="ORF">KME25_10430</name>
</gene>
<keyword evidence="4 6" id="KW-1133">Transmembrane helix</keyword>
<dbReference type="Proteomes" id="UP000753908">
    <property type="component" value="Unassembled WGS sequence"/>
</dbReference>
<keyword evidence="3 6" id="KW-0812">Transmembrane</keyword>
<feature type="transmembrane region" description="Helical" evidence="6">
    <location>
        <begin position="138"/>
        <end position="163"/>
    </location>
</feature>
<dbReference type="AlphaFoldDB" id="A0A951U907"/>
<reference evidence="7" key="1">
    <citation type="submission" date="2021-05" db="EMBL/GenBank/DDBJ databases">
        <authorList>
            <person name="Pietrasiak N."/>
            <person name="Ward R."/>
            <person name="Stajich J.E."/>
            <person name="Kurbessoian T."/>
        </authorList>
    </citation>
    <scope>NUCLEOTIDE SEQUENCE</scope>
    <source>
        <strain evidence="7">CPER-KK1</strain>
    </source>
</reference>
<evidence type="ECO:0000256" key="5">
    <source>
        <dbReference type="ARBA" id="ARBA00023136"/>
    </source>
</evidence>
<feature type="transmembrane region" description="Helical" evidence="6">
    <location>
        <begin position="28"/>
        <end position="49"/>
    </location>
</feature>
<dbReference type="InterPro" id="IPR004896">
    <property type="entry name" value="PucC-rel"/>
</dbReference>
<dbReference type="PANTHER" id="PTHR23538:SF1">
    <property type="entry name" value="44.5 KD BACTERIOCHLOROPHYLL SYNTHASE SUBUNIT"/>
    <property type="match status" value="1"/>
</dbReference>
<feature type="transmembrane region" description="Helical" evidence="6">
    <location>
        <begin position="216"/>
        <end position="235"/>
    </location>
</feature>
<evidence type="ECO:0000256" key="3">
    <source>
        <dbReference type="ARBA" id="ARBA00022692"/>
    </source>
</evidence>
<comment type="similarity">
    <text evidence="2">Belongs to the PucC family.</text>
</comment>
<dbReference type="CDD" id="cd06176">
    <property type="entry name" value="MFS_BCD_PucC-like"/>
    <property type="match status" value="1"/>
</dbReference>
<protein>
    <submittedName>
        <fullName evidence="7">BCD family MFS transporter</fullName>
    </submittedName>
</protein>
<sequence length="478" mass="51845">METSDFSDSQPTSSVQGKALPRLKLLTMFRLGLFQTGLGMMSVLVFGVLNRVLIRELGMPATLSTIILALTLFVAPARIWFGHMSDTKPLWGYHRTGYIWVGAASLAIVSVLLVQVMWQVGDSLKAGGWTTPTYAWTGLLALLFALYGLAVSACSTPFATLLVDVSDEDNRSKLVGIDWSMLIGGTIIGAILIGVLLKKLTLNAPIELLQVQINRLFLIVPLLVFGLAFVATWGVEKKYSRYTLRSTLVNQEEKITLNRAWRILTATPQTGLFFTFLVLMTIGLFMQDAILENYGGDVFNMEVGKTATLNAFWGTGTLVGLCVAGFLLVPRLGKRKTTRLGGLLVIFSLAWVVLSGFTHKPEQLQIALLFFGLVSGVLTTGALTLMLDLTAAETAGTFIGAWGLAQALARGVATVTGGVVFDTGKRLFSNLVLAYGLVFAVQAACMALAVWFLKRVNVQEFRTNAREAIATVIESDLD</sequence>
<feature type="transmembrane region" description="Helical" evidence="6">
    <location>
        <begin position="433"/>
        <end position="453"/>
    </location>
</feature>
<dbReference type="InterPro" id="IPR036259">
    <property type="entry name" value="MFS_trans_sf"/>
</dbReference>
<dbReference type="EMBL" id="JAHHIF010000011">
    <property type="protein sequence ID" value="MBW4544843.1"/>
    <property type="molecule type" value="Genomic_DNA"/>
</dbReference>
<feature type="transmembrane region" description="Helical" evidence="6">
    <location>
        <begin position="97"/>
        <end position="118"/>
    </location>
</feature>
<evidence type="ECO:0000256" key="4">
    <source>
        <dbReference type="ARBA" id="ARBA00022989"/>
    </source>
</evidence>
<feature type="transmembrane region" description="Helical" evidence="6">
    <location>
        <begin position="175"/>
        <end position="196"/>
    </location>
</feature>
<dbReference type="GO" id="GO:0016020">
    <property type="term" value="C:membrane"/>
    <property type="evidence" value="ECO:0007669"/>
    <property type="project" value="UniProtKB-SubCell"/>
</dbReference>
<dbReference type="Gene3D" id="1.20.1250.20">
    <property type="entry name" value="MFS general substrate transporter like domains"/>
    <property type="match status" value="1"/>
</dbReference>
<comment type="subcellular location">
    <subcellularLocation>
        <location evidence="1">Membrane</location>
        <topology evidence="1">Multi-pass membrane protein</topology>
    </subcellularLocation>
</comment>
<feature type="transmembrane region" description="Helical" evidence="6">
    <location>
        <begin position="61"/>
        <end position="81"/>
    </location>
</feature>
<dbReference type="SUPFAM" id="SSF103473">
    <property type="entry name" value="MFS general substrate transporter"/>
    <property type="match status" value="1"/>
</dbReference>
<evidence type="ECO:0000313" key="7">
    <source>
        <dbReference type="EMBL" id="MBW4544843.1"/>
    </source>
</evidence>
<name>A0A951U907_9CYAN</name>